<dbReference type="RefSeq" id="WP_230033813.1">
    <property type="nucleotide sequence ID" value="NZ_JAJJMM010000001.1"/>
</dbReference>
<proteinExistence type="predicted"/>
<feature type="transmembrane region" description="Helical" evidence="1">
    <location>
        <begin position="36"/>
        <end position="53"/>
    </location>
</feature>
<gene>
    <name evidence="2" type="ORF">LNP81_04780</name>
</gene>
<accession>A0ABS8MC59</accession>
<feature type="transmembrane region" description="Helical" evidence="1">
    <location>
        <begin position="6"/>
        <end position="24"/>
    </location>
</feature>
<keyword evidence="1" id="KW-0472">Membrane</keyword>
<reference evidence="2" key="1">
    <citation type="submission" date="2021-11" db="EMBL/GenBank/DDBJ databases">
        <title>Description of novel Flavobacterium species.</title>
        <authorList>
            <person name="Saticioglu I.B."/>
            <person name="Ay H."/>
            <person name="Altun S."/>
            <person name="Duman M."/>
        </authorList>
    </citation>
    <scope>NUCLEOTIDE SEQUENCE</scope>
    <source>
        <strain evidence="2">F-30</strain>
    </source>
</reference>
<organism evidence="2 3">
    <name type="scientific">Flavobacterium piscisymbiosum</name>
    <dbReference type="NCBI Taxonomy" id="2893753"/>
    <lineage>
        <taxon>Bacteria</taxon>
        <taxon>Pseudomonadati</taxon>
        <taxon>Bacteroidota</taxon>
        <taxon>Flavobacteriia</taxon>
        <taxon>Flavobacteriales</taxon>
        <taxon>Flavobacteriaceae</taxon>
        <taxon>Flavobacterium</taxon>
    </lineage>
</organism>
<comment type="caution">
    <text evidence="2">The sequence shown here is derived from an EMBL/GenBank/DDBJ whole genome shotgun (WGS) entry which is preliminary data.</text>
</comment>
<evidence type="ECO:0000313" key="2">
    <source>
        <dbReference type="EMBL" id="MCC9062300.1"/>
    </source>
</evidence>
<evidence type="ECO:0000313" key="3">
    <source>
        <dbReference type="Proteomes" id="UP001430679"/>
    </source>
</evidence>
<keyword evidence="3" id="KW-1185">Reference proteome</keyword>
<protein>
    <submittedName>
        <fullName evidence="2">Uncharacterized protein</fullName>
    </submittedName>
</protein>
<dbReference type="EMBL" id="JAJJMM010000001">
    <property type="protein sequence ID" value="MCC9062300.1"/>
    <property type="molecule type" value="Genomic_DNA"/>
</dbReference>
<keyword evidence="1" id="KW-0812">Transmembrane</keyword>
<dbReference type="Proteomes" id="UP001430679">
    <property type="component" value="Unassembled WGS sequence"/>
</dbReference>
<evidence type="ECO:0000256" key="1">
    <source>
        <dbReference type="SAM" id="Phobius"/>
    </source>
</evidence>
<name>A0ABS8MC59_9FLAO</name>
<sequence length="58" mass="6650">MDPEKLRDIIIPLIVIGVGLFVRTTENKNYQDAKKWGKYLIIIGVVSLIIRNIDLLIN</sequence>
<keyword evidence="1" id="KW-1133">Transmembrane helix</keyword>